<dbReference type="PANTHER" id="PTHR43244:SF2">
    <property type="entry name" value="CONSERVED HYPOTHETICAL ALANINE AND PROLINE-RICH PROTEIN"/>
    <property type="match status" value="1"/>
</dbReference>
<dbReference type="GO" id="GO:0016491">
    <property type="term" value="F:oxidoreductase activity"/>
    <property type="evidence" value="ECO:0007669"/>
    <property type="project" value="UniProtKB-KW"/>
</dbReference>
<evidence type="ECO:0000313" key="2">
    <source>
        <dbReference type="EMBL" id="MDX8150704.1"/>
    </source>
</evidence>
<dbReference type="EMBL" id="JAXAVX010000001">
    <property type="protein sequence ID" value="MDX8150704.1"/>
    <property type="molecule type" value="Genomic_DNA"/>
</dbReference>
<comment type="caution">
    <text evidence="2">The sequence shown here is derived from an EMBL/GenBank/DDBJ whole genome shotgun (WGS) entry which is preliminary data.</text>
</comment>
<dbReference type="Proteomes" id="UP001277761">
    <property type="component" value="Unassembled WGS sequence"/>
</dbReference>
<organism evidence="2 3">
    <name type="scientific">Patulibacter brassicae</name>
    <dbReference type="NCBI Taxonomy" id="1705717"/>
    <lineage>
        <taxon>Bacteria</taxon>
        <taxon>Bacillati</taxon>
        <taxon>Actinomycetota</taxon>
        <taxon>Thermoleophilia</taxon>
        <taxon>Solirubrobacterales</taxon>
        <taxon>Patulibacteraceae</taxon>
        <taxon>Patulibacter</taxon>
    </lineage>
</organism>
<dbReference type="SUPFAM" id="SSF51679">
    <property type="entry name" value="Bacterial luciferase-like"/>
    <property type="match status" value="1"/>
</dbReference>
<feature type="domain" description="Luciferase-like" evidence="1">
    <location>
        <begin position="9"/>
        <end position="301"/>
    </location>
</feature>
<dbReference type="InterPro" id="IPR050564">
    <property type="entry name" value="F420-G6PD/mer"/>
</dbReference>
<gene>
    <name evidence="2" type="ORF">SK069_03785</name>
</gene>
<name>A0ABU4VG72_9ACTN</name>
<dbReference type="InterPro" id="IPR011251">
    <property type="entry name" value="Luciferase-like_dom"/>
</dbReference>
<dbReference type="RefSeq" id="WP_319952848.1">
    <property type="nucleotide sequence ID" value="NZ_JAXAVX010000001.1"/>
</dbReference>
<dbReference type="PANTHER" id="PTHR43244">
    <property type="match status" value="1"/>
</dbReference>
<evidence type="ECO:0000313" key="3">
    <source>
        <dbReference type="Proteomes" id="UP001277761"/>
    </source>
</evidence>
<evidence type="ECO:0000259" key="1">
    <source>
        <dbReference type="Pfam" id="PF00296"/>
    </source>
</evidence>
<dbReference type="CDD" id="cd01097">
    <property type="entry name" value="Tetrahydromethanopterin_reductase"/>
    <property type="match status" value="1"/>
</dbReference>
<proteinExistence type="predicted"/>
<dbReference type="EC" id="1.-.-.-" evidence="2"/>
<keyword evidence="3" id="KW-1185">Reference proteome</keyword>
<protein>
    <submittedName>
        <fullName evidence="2">LLM class flavin-dependent oxidoreductase</fullName>
        <ecNumber evidence="2">1.-.-.-</ecNumber>
    </submittedName>
</protein>
<sequence length="332" mass="35753">MKIPSIVLSPTPLREQISAAKAAEAAGFSSVWTTEFHHRSATVPLGAIAQATSTIGVGTAIAYAFGRTPVVLAAEIRDLDELSDGRLRFGLGTGTTRMQRDWHGLDGQHPAPRMEELLPLVRKLWRLHEGPQAQEGRFYRVDVKPTAPVDPPLRPDVPLLMAGVNARMIQAAGRVSDGLIGHPLFTDRYIHEIVRPALADGAARTGRDAPPLVGYLTCCINEDRTVARQQAAAVIAFNSTVKTYRAIHELHGFLDAVDAVRTAWANGDFPGMIAAVTDEMIDTIALAGTPDEVKDRYATRAAVYDDVLLWPPAFAGADATRAVIDTLGPANT</sequence>
<accession>A0ABU4VG72</accession>
<keyword evidence="2" id="KW-0560">Oxidoreductase</keyword>
<dbReference type="InterPro" id="IPR036661">
    <property type="entry name" value="Luciferase-like_sf"/>
</dbReference>
<reference evidence="2 3" key="1">
    <citation type="submission" date="2023-11" db="EMBL/GenBank/DDBJ databases">
        <authorList>
            <person name="Xu M."/>
            <person name="Jiang T."/>
        </authorList>
    </citation>
    <scope>NUCLEOTIDE SEQUENCE [LARGE SCALE GENOMIC DNA]</scope>
    <source>
        <strain evidence="2 3">SD</strain>
    </source>
</reference>
<dbReference type="Gene3D" id="3.20.20.30">
    <property type="entry name" value="Luciferase-like domain"/>
    <property type="match status" value="1"/>
</dbReference>
<dbReference type="Pfam" id="PF00296">
    <property type="entry name" value="Bac_luciferase"/>
    <property type="match status" value="1"/>
</dbReference>